<dbReference type="EMBL" id="JADPVI010000001">
    <property type="protein sequence ID" value="MBF8456560.1"/>
    <property type="molecule type" value="Genomic_DNA"/>
</dbReference>
<evidence type="ECO:0000313" key="3">
    <source>
        <dbReference type="Proteomes" id="UP000660070"/>
    </source>
</evidence>
<sequence length="311" mass="34361">MKKILVTFSLLFIFAANAQIIDFLKDKVKEKATSVVGEKLIGNLTTEAITTNFKDCNKSDVKNADFGKNEKYTNLCSTQFSQSSGYALKPGYYTLNLKSFCLKAGTHAPSKGDGYLYAPVKGPKKEIINSLVKNWYLHQEIPQQTVQALVWGVIAKSSFKNMSPDLQLAAATLLTKSELFQLSKMGLDFVPDNLMSKAKSNLPQPVQVALDAENKIRNFFSSSSSNYADLERLAMLGGVNPQTSEISYGTWGLHPKGYYVSYQPHGYREMTVKIYVPSTITNTTFIPSDDVAVPANTGSQRLMVSDVLNCK</sequence>
<keyword evidence="1" id="KW-0732">Signal</keyword>
<evidence type="ECO:0000313" key="2">
    <source>
        <dbReference type="EMBL" id="MBF8456560.1"/>
    </source>
</evidence>
<dbReference type="RefSeq" id="WP_196079068.1">
    <property type="nucleotide sequence ID" value="NZ_JADPVI010000001.1"/>
</dbReference>
<dbReference type="Proteomes" id="UP000660070">
    <property type="component" value="Unassembled WGS sequence"/>
</dbReference>
<keyword evidence="3" id="KW-1185">Reference proteome</keyword>
<organism evidence="2 3">
    <name type="scientific">Kaistella gelatinilytica</name>
    <dbReference type="NCBI Taxonomy" id="2787636"/>
    <lineage>
        <taxon>Bacteria</taxon>
        <taxon>Pseudomonadati</taxon>
        <taxon>Bacteroidota</taxon>
        <taxon>Flavobacteriia</taxon>
        <taxon>Flavobacteriales</taxon>
        <taxon>Weeksellaceae</taxon>
        <taxon>Chryseobacterium group</taxon>
        <taxon>Kaistella</taxon>
    </lineage>
</organism>
<feature type="chain" id="PRO_5045327026" evidence="1">
    <location>
        <begin position="19"/>
        <end position="311"/>
    </location>
</feature>
<accession>A0ABS0FA31</accession>
<comment type="caution">
    <text evidence="2">The sequence shown here is derived from an EMBL/GenBank/DDBJ whole genome shotgun (WGS) entry which is preliminary data.</text>
</comment>
<feature type="signal peptide" evidence="1">
    <location>
        <begin position="1"/>
        <end position="18"/>
    </location>
</feature>
<gene>
    <name evidence="2" type="ORF">IV494_05135</name>
</gene>
<protein>
    <submittedName>
        <fullName evidence="2">Uncharacterized protein</fullName>
    </submittedName>
</protein>
<name>A0ABS0FA31_9FLAO</name>
<evidence type="ECO:0000256" key="1">
    <source>
        <dbReference type="SAM" id="SignalP"/>
    </source>
</evidence>
<reference evidence="2 3" key="1">
    <citation type="submission" date="2020-11" db="EMBL/GenBank/DDBJ databases">
        <title>Kaistella gelatinilytica sp. nov., a flavobacterium isolated from Antarctic Soil.</title>
        <authorList>
            <person name="Li J."/>
        </authorList>
    </citation>
    <scope>NUCLEOTIDE SEQUENCE [LARGE SCALE GENOMIC DNA]</scope>
    <source>
        <strain evidence="2 3">G5-32</strain>
    </source>
</reference>
<proteinExistence type="predicted"/>